<name>A0A8J3DW91_9HYPH</name>
<dbReference type="CDD" id="cd08255">
    <property type="entry name" value="2-desacetyl-2-hydroxyethyl_bacteriochlorophyllide_like"/>
    <property type="match status" value="1"/>
</dbReference>
<comment type="similarity">
    <text evidence="2">Belongs to the zinc-containing alcohol dehydrogenase family.</text>
</comment>
<evidence type="ECO:0000256" key="1">
    <source>
        <dbReference type="ARBA" id="ARBA00001947"/>
    </source>
</evidence>
<organism evidence="7 8">
    <name type="scientific">Tianweitania populi</name>
    <dbReference type="NCBI Taxonomy" id="1607949"/>
    <lineage>
        <taxon>Bacteria</taxon>
        <taxon>Pseudomonadati</taxon>
        <taxon>Pseudomonadota</taxon>
        <taxon>Alphaproteobacteria</taxon>
        <taxon>Hyphomicrobiales</taxon>
        <taxon>Phyllobacteriaceae</taxon>
        <taxon>Tianweitania</taxon>
    </lineage>
</organism>
<accession>A0A8J3DW91</accession>
<dbReference type="InterPro" id="IPR036291">
    <property type="entry name" value="NAD(P)-bd_dom_sf"/>
</dbReference>
<feature type="domain" description="Alcohol dehydrogenase-like C-terminal" evidence="6">
    <location>
        <begin position="182"/>
        <end position="273"/>
    </location>
</feature>
<dbReference type="InterPro" id="IPR013149">
    <property type="entry name" value="ADH-like_C"/>
</dbReference>
<evidence type="ECO:0000256" key="2">
    <source>
        <dbReference type="ARBA" id="ARBA00008072"/>
    </source>
</evidence>
<dbReference type="GO" id="GO:0046872">
    <property type="term" value="F:metal ion binding"/>
    <property type="evidence" value="ECO:0007669"/>
    <property type="project" value="UniProtKB-KW"/>
</dbReference>
<evidence type="ECO:0000313" key="8">
    <source>
        <dbReference type="Proteomes" id="UP000630142"/>
    </source>
</evidence>
<dbReference type="Proteomes" id="UP000630142">
    <property type="component" value="Unassembled WGS sequence"/>
</dbReference>
<keyword evidence="5" id="KW-0560">Oxidoreductase</keyword>
<dbReference type="EMBL" id="BMZQ01000001">
    <property type="protein sequence ID" value="GHD12675.1"/>
    <property type="molecule type" value="Genomic_DNA"/>
</dbReference>
<gene>
    <name evidence="7" type="ORF">GCM10016234_17350</name>
</gene>
<evidence type="ECO:0000313" key="7">
    <source>
        <dbReference type="EMBL" id="GHD12675.1"/>
    </source>
</evidence>
<keyword evidence="8" id="KW-1185">Reference proteome</keyword>
<evidence type="ECO:0000256" key="3">
    <source>
        <dbReference type="ARBA" id="ARBA00022723"/>
    </source>
</evidence>
<dbReference type="Gene3D" id="3.90.180.10">
    <property type="entry name" value="Medium-chain alcohol dehydrogenases, catalytic domain"/>
    <property type="match status" value="1"/>
</dbReference>
<proteinExistence type="inferred from homology"/>
<sequence>MSDHRTIRSLGVEAPERAYFFQYEEGPPAEGHVRLDALYTGFSAGTELTFVKNTNPYLKSRWDGGRGVFIQGEPEARYPLPFLGYMEVARVSDSRTTGFNNGDIVATTFGHKSGHTADPFHDALFAMPKEIDPKLGVFVAQMGPIAANGILHADAEMLGNNVTELGQGVAGRPVLVFGGGTVGLMTALFARQVGASEVVVAEPSEFRRKIAEKLGLTAMTEEDAWQYAKARWHNGGGSDRGADFVFQTRARSESLHLAMRALRPQGTVIDLAFYQDGANGLRLGEEFHHNGLNLRCAQINRVPRGLNHLWDRRRLANETIKLLQAEGKAIAEHMITHVVPIDDAPQFLSDLVANRPDFLQIVFEYPQ</sequence>
<reference evidence="7" key="1">
    <citation type="journal article" date="2014" name="Int. J. Syst. Evol. Microbiol.">
        <title>Complete genome sequence of Corynebacterium casei LMG S-19264T (=DSM 44701T), isolated from a smear-ripened cheese.</title>
        <authorList>
            <consortium name="US DOE Joint Genome Institute (JGI-PGF)"/>
            <person name="Walter F."/>
            <person name="Albersmeier A."/>
            <person name="Kalinowski J."/>
            <person name="Ruckert C."/>
        </authorList>
    </citation>
    <scope>NUCLEOTIDE SEQUENCE</scope>
    <source>
        <strain evidence="7">KCTC 42249</strain>
    </source>
</reference>
<dbReference type="Gene3D" id="3.40.50.720">
    <property type="entry name" value="NAD(P)-binding Rossmann-like Domain"/>
    <property type="match status" value="1"/>
</dbReference>
<evidence type="ECO:0000256" key="4">
    <source>
        <dbReference type="ARBA" id="ARBA00022833"/>
    </source>
</evidence>
<dbReference type="SUPFAM" id="SSF51735">
    <property type="entry name" value="NAD(P)-binding Rossmann-fold domains"/>
    <property type="match status" value="1"/>
</dbReference>
<keyword evidence="4" id="KW-0862">Zinc</keyword>
<dbReference type="PANTHER" id="PTHR43350:SF19">
    <property type="entry name" value="D-GULOSIDE 3-DEHYDROGENASE"/>
    <property type="match status" value="1"/>
</dbReference>
<dbReference type="PANTHER" id="PTHR43350">
    <property type="entry name" value="NAD-DEPENDENT ALCOHOL DEHYDROGENASE"/>
    <property type="match status" value="1"/>
</dbReference>
<reference evidence="7" key="2">
    <citation type="submission" date="2020-09" db="EMBL/GenBank/DDBJ databases">
        <authorList>
            <person name="Sun Q."/>
            <person name="Kim S."/>
        </authorList>
    </citation>
    <scope>NUCLEOTIDE SEQUENCE</scope>
    <source>
        <strain evidence="7">KCTC 42249</strain>
    </source>
</reference>
<comment type="caution">
    <text evidence="7">The sequence shown here is derived from an EMBL/GenBank/DDBJ whole genome shotgun (WGS) entry which is preliminary data.</text>
</comment>
<evidence type="ECO:0000256" key="5">
    <source>
        <dbReference type="ARBA" id="ARBA00023002"/>
    </source>
</evidence>
<dbReference type="Pfam" id="PF00107">
    <property type="entry name" value="ADH_zinc_N"/>
    <property type="match status" value="1"/>
</dbReference>
<evidence type="ECO:0000259" key="6">
    <source>
        <dbReference type="Pfam" id="PF00107"/>
    </source>
</evidence>
<comment type="cofactor">
    <cofactor evidence="1">
        <name>Zn(2+)</name>
        <dbReference type="ChEBI" id="CHEBI:29105"/>
    </cofactor>
</comment>
<dbReference type="GO" id="GO:0016491">
    <property type="term" value="F:oxidoreductase activity"/>
    <property type="evidence" value="ECO:0007669"/>
    <property type="project" value="UniProtKB-KW"/>
</dbReference>
<dbReference type="AlphaFoldDB" id="A0A8J3DW91"/>
<protein>
    <recommendedName>
        <fullName evidence="6">Alcohol dehydrogenase-like C-terminal domain-containing protein</fullName>
    </recommendedName>
</protein>
<keyword evidence="3" id="KW-0479">Metal-binding</keyword>